<dbReference type="OrthoDB" id="8156287at2"/>
<comment type="subcellular location">
    <subcellularLocation>
        <location evidence="2">Cell membrane</location>
        <topology evidence="2">Multi-pass membrane protein</topology>
    </subcellularLocation>
</comment>
<evidence type="ECO:0000313" key="16">
    <source>
        <dbReference type="Proteomes" id="UP000199372"/>
    </source>
</evidence>
<evidence type="ECO:0000259" key="14">
    <source>
        <dbReference type="Pfam" id="PF01292"/>
    </source>
</evidence>
<evidence type="ECO:0000256" key="8">
    <source>
        <dbReference type="ARBA" id="ARBA00022982"/>
    </source>
</evidence>
<evidence type="ECO:0000256" key="5">
    <source>
        <dbReference type="ARBA" id="ARBA00022617"/>
    </source>
</evidence>
<evidence type="ECO:0000256" key="2">
    <source>
        <dbReference type="ARBA" id="ARBA00004651"/>
    </source>
</evidence>
<keyword evidence="16" id="KW-1185">Reference proteome</keyword>
<dbReference type="AlphaFoldDB" id="A0A1H8DF20"/>
<evidence type="ECO:0000256" key="13">
    <source>
        <dbReference type="SAM" id="Phobius"/>
    </source>
</evidence>
<keyword evidence="5" id="KW-0349">Heme</keyword>
<evidence type="ECO:0000313" key="15">
    <source>
        <dbReference type="EMBL" id="SEN05766.1"/>
    </source>
</evidence>
<reference evidence="16" key="1">
    <citation type="submission" date="2016-10" db="EMBL/GenBank/DDBJ databases">
        <authorList>
            <person name="Varghese N."/>
            <person name="Submissions S."/>
        </authorList>
    </citation>
    <scope>NUCLEOTIDE SEQUENCE [LARGE SCALE GENOMIC DNA]</scope>
    <source>
        <strain evidence="16">DSM 26893</strain>
    </source>
</reference>
<gene>
    <name evidence="15" type="ORF">SAMN04488011_102316</name>
</gene>
<evidence type="ECO:0000256" key="9">
    <source>
        <dbReference type="ARBA" id="ARBA00022989"/>
    </source>
</evidence>
<dbReference type="Pfam" id="PF01292">
    <property type="entry name" value="Ni_hydr_CYTB"/>
    <property type="match status" value="1"/>
</dbReference>
<organism evidence="15 16">
    <name type="scientific">Palleronia pelagia</name>
    <dbReference type="NCBI Taxonomy" id="387096"/>
    <lineage>
        <taxon>Bacteria</taxon>
        <taxon>Pseudomonadati</taxon>
        <taxon>Pseudomonadota</taxon>
        <taxon>Alphaproteobacteria</taxon>
        <taxon>Rhodobacterales</taxon>
        <taxon>Roseobacteraceae</taxon>
        <taxon>Palleronia</taxon>
    </lineage>
</organism>
<keyword evidence="11 13" id="KW-0472">Membrane</keyword>
<comment type="cofactor">
    <cofactor evidence="1">
        <name>heme b</name>
        <dbReference type="ChEBI" id="CHEBI:60344"/>
    </cofactor>
</comment>
<dbReference type="GO" id="GO:0022904">
    <property type="term" value="P:respiratory electron transport chain"/>
    <property type="evidence" value="ECO:0007669"/>
    <property type="project" value="InterPro"/>
</dbReference>
<feature type="transmembrane region" description="Helical" evidence="13">
    <location>
        <begin position="145"/>
        <end position="167"/>
    </location>
</feature>
<dbReference type="Gene3D" id="1.20.950.20">
    <property type="entry name" value="Transmembrane di-heme cytochromes, Chain C"/>
    <property type="match status" value="1"/>
</dbReference>
<evidence type="ECO:0000256" key="10">
    <source>
        <dbReference type="ARBA" id="ARBA00023004"/>
    </source>
</evidence>
<evidence type="ECO:0000256" key="3">
    <source>
        <dbReference type="ARBA" id="ARBA00022448"/>
    </source>
</evidence>
<protein>
    <submittedName>
        <fullName evidence="15">Cytochrome b561</fullName>
    </submittedName>
</protein>
<feature type="transmembrane region" description="Helical" evidence="13">
    <location>
        <begin position="14"/>
        <end position="34"/>
    </location>
</feature>
<accession>A0A1H8DF20</accession>
<comment type="similarity">
    <text evidence="12">Belongs to the cytochrome b561 family.</text>
</comment>
<dbReference type="EMBL" id="FOCM01000002">
    <property type="protein sequence ID" value="SEN05766.1"/>
    <property type="molecule type" value="Genomic_DNA"/>
</dbReference>
<dbReference type="PANTHER" id="PTHR30529">
    <property type="entry name" value="CYTOCHROME B561"/>
    <property type="match status" value="1"/>
</dbReference>
<name>A0A1H8DF20_9RHOB</name>
<dbReference type="Proteomes" id="UP000199372">
    <property type="component" value="Unassembled WGS sequence"/>
</dbReference>
<dbReference type="InterPro" id="IPR011577">
    <property type="entry name" value="Cyt_b561_bac/Ni-Hgenase"/>
</dbReference>
<evidence type="ECO:0000256" key="6">
    <source>
        <dbReference type="ARBA" id="ARBA00022692"/>
    </source>
</evidence>
<dbReference type="InterPro" id="IPR016174">
    <property type="entry name" value="Di-haem_cyt_TM"/>
</dbReference>
<keyword evidence="10" id="KW-0408">Iron</keyword>
<feature type="transmembrane region" description="Helical" evidence="13">
    <location>
        <begin position="46"/>
        <end position="67"/>
    </location>
</feature>
<keyword evidence="6 13" id="KW-0812">Transmembrane</keyword>
<dbReference type="GO" id="GO:0020037">
    <property type="term" value="F:heme binding"/>
    <property type="evidence" value="ECO:0007669"/>
    <property type="project" value="TreeGrafter"/>
</dbReference>
<sequence>MSRTPQGYATTARLFHWIMALLVIAMIVAGWLMVQEGLSRTVQNRLFIFHKNVGVLVGLLAVLRIAYRLLTPTPPLPAHLPAWQARAAAASHTALYILLIVMPVAGYVRVIAGGFPIEALNAVNAPFLVPKSEALADTAKAVHFYGAWAISLILGVHVLAALQHGLLKRDGVFSRMWPPVAPKSR</sequence>
<keyword evidence="4" id="KW-1003">Cell membrane</keyword>
<evidence type="ECO:0000256" key="12">
    <source>
        <dbReference type="ARBA" id="ARBA00037975"/>
    </source>
</evidence>
<feature type="domain" description="Cytochrome b561 bacterial/Ni-hydrogenase" evidence="14">
    <location>
        <begin position="8"/>
        <end position="178"/>
    </location>
</feature>
<evidence type="ECO:0000256" key="1">
    <source>
        <dbReference type="ARBA" id="ARBA00001970"/>
    </source>
</evidence>
<keyword evidence="7" id="KW-0479">Metal-binding</keyword>
<dbReference type="GO" id="GO:0046872">
    <property type="term" value="F:metal ion binding"/>
    <property type="evidence" value="ECO:0007669"/>
    <property type="project" value="UniProtKB-KW"/>
</dbReference>
<keyword evidence="9 13" id="KW-1133">Transmembrane helix</keyword>
<evidence type="ECO:0000256" key="11">
    <source>
        <dbReference type="ARBA" id="ARBA00023136"/>
    </source>
</evidence>
<dbReference type="PANTHER" id="PTHR30529:SF1">
    <property type="entry name" value="CYTOCHROME B561 HOMOLOG 2"/>
    <property type="match status" value="1"/>
</dbReference>
<dbReference type="SUPFAM" id="SSF81342">
    <property type="entry name" value="Transmembrane di-heme cytochromes"/>
    <property type="match status" value="1"/>
</dbReference>
<dbReference type="RefSeq" id="WP_073130274.1">
    <property type="nucleotide sequence ID" value="NZ_FOCM01000002.1"/>
</dbReference>
<evidence type="ECO:0000256" key="4">
    <source>
        <dbReference type="ARBA" id="ARBA00022475"/>
    </source>
</evidence>
<dbReference type="GO" id="GO:0009055">
    <property type="term" value="F:electron transfer activity"/>
    <property type="evidence" value="ECO:0007669"/>
    <property type="project" value="InterPro"/>
</dbReference>
<dbReference type="InterPro" id="IPR052168">
    <property type="entry name" value="Cytochrome_b561_oxidase"/>
</dbReference>
<dbReference type="GO" id="GO:0005886">
    <property type="term" value="C:plasma membrane"/>
    <property type="evidence" value="ECO:0007669"/>
    <property type="project" value="UniProtKB-SubCell"/>
</dbReference>
<keyword evidence="3" id="KW-0813">Transport</keyword>
<evidence type="ECO:0000256" key="7">
    <source>
        <dbReference type="ARBA" id="ARBA00022723"/>
    </source>
</evidence>
<keyword evidence="8" id="KW-0249">Electron transport</keyword>
<proteinExistence type="inferred from homology"/>